<dbReference type="EMBL" id="JAVIIP010000009">
    <property type="protein sequence ID" value="MDX8539460.1"/>
    <property type="molecule type" value="Genomic_DNA"/>
</dbReference>
<accession>A0ABU5AQA2</accession>
<dbReference type="Proteomes" id="UP001276564">
    <property type="component" value="Unassembled WGS sequence"/>
</dbReference>
<proteinExistence type="predicted"/>
<gene>
    <name evidence="1" type="ORF">RFM23_17730</name>
</gene>
<sequence>MSETPSASPAQIALETGERLLIRRASELGLSIGSKPNYAGRTFAGGSDTPSARLEPSDLPNHVRGLQIGRYAVLLTLLPEAPNEEGMSDLVRRVRNQCVVARSYLSAPSALDLHAILLGPRGSEGIDRWRALALIAERDERVARKLVWLRPLDANADEDSFADFVKRSFLARPWITDEIFSMAPLDNVNRATAFGDVPRDTAGEWIRLASGSDIDPDRLVEQLVASWQRRSAR</sequence>
<keyword evidence="2" id="KW-1185">Reference proteome</keyword>
<dbReference type="Pfam" id="PF20289">
    <property type="entry name" value="MComp1"/>
    <property type="match status" value="1"/>
</dbReference>
<comment type="caution">
    <text evidence="1">The sequence shown here is derived from an EMBL/GenBank/DDBJ whole genome shotgun (WGS) entry which is preliminary data.</text>
</comment>
<reference evidence="1 2" key="1">
    <citation type="submission" date="2023-08" db="EMBL/GenBank/DDBJ databases">
        <title>Implementing the SeqCode for naming new Mesorhizobium species isolated from Vachellia karroo root nodules.</title>
        <authorList>
            <person name="Van Lill M."/>
        </authorList>
    </citation>
    <scope>NUCLEOTIDE SEQUENCE [LARGE SCALE GENOMIC DNA]</scope>
    <source>
        <strain evidence="1 2">VK4B</strain>
    </source>
</reference>
<evidence type="ECO:0000313" key="2">
    <source>
        <dbReference type="Proteomes" id="UP001276564"/>
    </source>
</evidence>
<evidence type="ECO:0000313" key="1">
    <source>
        <dbReference type="EMBL" id="MDX8539460.1"/>
    </source>
</evidence>
<dbReference type="InterPro" id="IPR046905">
    <property type="entry name" value="ABC-3C_MC1"/>
</dbReference>
<name>A0ABU5AQA2_9HYPH</name>
<organism evidence="1 2">
    <name type="scientific">Mesorhizobium abyssinicae</name>
    <dbReference type="NCBI Taxonomy" id="1209958"/>
    <lineage>
        <taxon>Bacteria</taxon>
        <taxon>Pseudomonadati</taxon>
        <taxon>Pseudomonadota</taxon>
        <taxon>Alphaproteobacteria</taxon>
        <taxon>Hyphomicrobiales</taxon>
        <taxon>Phyllobacteriaceae</taxon>
        <taxon>Mesorhizobium</taxon>
    </lineage>
</organism>
<dbReference type="RefSeq" id="WP_320261596.1">
    <property type="nucleotide sequence ID" value="NZ_JAVIIP010000009.1"/>
</dbReference>
<protein>
    <submittedName>
        <fullName evidence="1">Uncharacterized protein</fullName>
    </submittedName>
</protein>